<dbReference type="RefSeq" id="WP_041884740.1">
    <property type="nucleotide sequence ID" value="NZ_CP157278.1"/>
</dbReference>
<keyword evidence="9" id="KW-1185">Reference proteome</keyword>
<comment type="similarity">
    <text evidence="2">Belongs to the SusD family.</text>
</comment>
<dbReference type="Pfam" id="PF14322">
    <property type="entry name" value="SusD-like_3"/>
    <property type="match status" value="1"/>
</dbReference>
<dbReference type="EMBL" id="JXRA01000097">
    <property type="protein sequence ID" value="KIO75546.1"/>
    <property type="molecule type" value="Genomic_DNA"/>
</dbReference>
<evidence type="ECO:0000259" key="6">
    <source>
        <dbReference type="Pfam" id="PF07980"/>
    </source>
</evidence>
<dbReference type="InterPro" id="IPR033985">
    <property type="entry name" value="SusD-like_N"/>
</dbReference>
<organism evidence="8 9">
    <name type="scientific">Pedobacter lusitanus</name>
    <dbReference type="NCBI Taxonomy" id="1503925"/>
    <lineage>
        <taxon>Bacteria</taxon>
        <taxon>Pseudomonadati</taxon>
        <taxon>Bacteroidota</taxon>
        <taxon>Sphingobacteriia</taxon>
        <taxon>Sphingobacteriales</taxon>
        <taxon>Sphingobacteriaceae</taxon>
        <taxon>Pedobacter</taxon>
    </lineage>
</organism>
<dbReference type="STRING" id="1503925.TH53_20065"/>
<dbReference type="InterPro" id="IPR011990">
    <property type="entry name" value="TPR-like_helical_dom_sf"/>
</dbReference>
<sequence>MKIFNIKYRVLAVGLLMLLSCFTFSCKKALENNLENATYENSFWQNEKDVDGAVLGAYALLRKSLFRDNCFFLWGDGPVGIFNSDDTNVSGMYTSGSFTVAYRQEGAHNWTNWFQIVSLSNLVLEKAGALPDAKFAAGRKNYLLGEAYFLRALSYFYMTRVWGDVPLQLTAITTADQVKLIGTTDEKLIMNQVIADATKASALLTWDGLGENQRIRASKASALALLAHASAWKNDYAKTVLYTDSLISRADLFNLEPKGAIRKVFSNTSSSENIFVIPSKYANNESSSNSTIAFLTVSSDIVKGMPNSNPTYWLSPIALDNLYSTDDARKKEFVAYRSVSDLKPNLVKYADIQNVGSDGKYDLRAESNLIIFRLADIILLKAEALNALGRDGEALTAINQIRTRSGVASVSSSSLLLKRDILLERERELIGEGQSYFDIVRNSRSYGIDGSGFYPSWMNKDRFSKKGWLWPINNSIINANSLISQNEWWKGRY</sequence>
<proteinExistence type="inferred from homology"/>
<keyword evidence="4" id="KW-0472">Membrane</keyword>
<keyword evidence="3" id="KW-0732">Signal</keyword>
<dbReference type="AlphaFoldDB" id="A0A0D0GM81"/>
<feature type="domain" description="RagB/SusD" evidence="6">
    <location>
        <begin position="346"/>
        <end position="489"/>
    </location>
</feature>
<dbReference type="Gene3D" id="1.25.40.390">
    <property type="match status" value="1"/>
</dbReference>
<protein>
    <submittedName>
        <fullName evidence="8">Uncharacterized protein</fullName>
    </submittedName>
</protein>
<evidence type="ECO:0000313" key="9">
    <source>
        <dbReference type="Proteomes" id="UP000032049"/>
    </source>
</evidence>
<evidence type="ECO:0000256" key="2">
    <source>
        <dbReference type="ARBA" id="ARBA00006275"/>
    </source>
</evidence>
<comment type="caution">
    <text evidence="8">The sequence shown here is derived from an EMBL/GenBank/DDBJ whole genome shotgun (WGS) entry which is preliminary data.</text>
</comment>
<dbReference type="InterPro" id="IPR012944">
    <property type="entry name" value="SusD_RagB_dom"/>
</dbReference>
<name>A0A0D0GM81_9SPHI</name>
<comment type="subcellular location">
    <subcellularLocation>
        <location evidence="1">Cell outer membrane</location>
    </subcellularLocation>
</comment>
<dbReference type="Proteomes" id="UP000032049">
    <property type="component" value="Unassembled WGS sequence"/>
</dbReference>
<gene>
    <name evidence="8" type="ORF">TH53_20065</name>
</gene>
<evidence type="ECO:0000256" key="3">
    <source>
        <dbReference type="ARBA" id="ARBA00022729"/>
    </source>
</evidence>
<evidence type="ECO:0000259" key="7">
    <source>
        <dbReference type="Pfam" id="PF14322"/>
    </source>
</evidence>
<dbReference type="GO" id="GO:0009279">
    <property type="term" value="C:cell outer membrane"/>
    <property type="evidence" value="ECO:0007669"/>
    <property type="project" value="UniProtKB-SubCell"/>
</dbReference>
<evidence type="ECO:0000313" key="8">
    <source>
        <dbReference type="EMBL" id="KIO75546.1"/>
    </source>
</evidence>
<dbReference type="Pfam" id="PF07980">
    <property type="entry name" value="SusD_RagB"/>
    <property type="match status" value="1"/>
</dbReference>
<feature type="domain" description="SusD-like N-terminal" evidence="7">
    <location>
        <begin position="106"/>
        <end position="227"/>
    </location>
</feature>
<evidence type="ECO:0000256" key="4">
    <source>
        <dbReference type="ARBA" id="ARBA00023136"/>
    </source>
</evidence>
<dbReference type="SUPFAM" id="SSF48452">
    <property type="entry name" value="TPR-like"/>
    <property type="match status" value="1"/>
</dbReference>
<keyword evidence="5" id="KW-0998">Cell outer membrane</keyword>
<dbReference type="OrthoDB" id="9773740at2"/>
<reference evidence="8 9" key="1">
    <citation type="submission" date="2015-01" db="EMBL/GenBank/DDBJ databases">
        <title>Draft genome sequence of Pedobacter sp. NL19 isolated from sludge of an effluent treatment pond in an abandoned uranium mine.</title>
        <authorList>
            <person name="Santos T."/>
            <person name="Caetano T."/>
            <person name="Covas C."/>
            <person name="Cruz A."/>
            <person name="Mendo S."/>
        </authorList>
    </citation>
    <scope>NUCLEOTIDE SEQUENCE [LARGE SCALE GENOMIC DNA]</scope>
    <source>
        <strain evidence="8 9">NL19</strain>
    </source>
</reference>
<evidence type="ECO:0000256" key="1">
    <source>
        <dbReference type="ARBA" id="ARBA00004442"/>
    </source>
</evidence>
<evidence type="ECO:0000256" key="5">
    <source>
        <dbReference type="ARBA" id="ARBA00023237"/>
    </source>
</evidence>
<dbReference type="PROSITE" id="PS51257">
    <property type="entry name" value="PROKAR_LIPOPROTEIN"/>
    <property type="match status" value="1"/>
</dbReference>
<accession>A0A0D0GM81</accession>